<sequence>MSEKAEKYYAKIEEYLNRDFFKKTDRKISFLIGKYYSSLAYKEKKELKTTSLYTKLPVLTKRLDNEQIYKLADKCNSVVKRLISKNKSTSKTEARLWEKLNDLLSKDEWESSHYELSLAFMMGFTFYVESEEENESEE</sequence>
<name>A0A9Y1BT02_9ARCH</name>
<gene>
    <name evidence="1" type="ORF">K9W46_04300</name>
</gene>
<evidence type="ECO:0000313" key="1">
    <source>
        <dbReference type="EMBL" id="UJG44406.1"/>
    </source>
</evidence>
<dbReference type="Proteomes" id="UP001200513">
    <property type="component" value="Chromosome"/>
</dbReference>
<organism evidence="1">
    <name type="scientific">Candidatus Heimdallarchaeum endolithica</name>
    <dbReference type="NCBI Taxonomy" id="2876572"/>
    <lineage>
        <taxon>Archaea</taxon>
        <taxon>Promethearchaeati</taxon>
        <taxon>Candidatus Heimdallarchaeota</taxon>
        <taxon>Candidatus Heimdallarchaeia (ex Rinke et al. 2021) (nom. nud.)</taxon>
        <taxon>Candidatus Heimdallarchaeales</taxon>
        <taxon>Candidatus Heimdallarchaeaceae</taxon>
        <taxon>Candidatus Heimdallarchaeum</taxon>
    </lineage>
</organism>
<reference evidence="1" key="1">
    <citation type="journal article" date="2022" name="Nat. Microbiol.">
        <title>Unique mobile elements and scalable gene flow at the prokaryote-eukaryote boundary revealed by circularized Asgard archaea genomes.</title>
        <authorList>
            <person name="Wu F."/>
            <person name="Speth D.R."/>
            <person name="Philosof A."/>
            <person name="Cremiere A."/>
            <person name="Narayanan A."/>
            <person name="Barco R.A."/>
            <person name="Connon S.A."/>
            <person name="Amend J.P."/>
            <person name="Antoshechkin I.A."/>
            <person name="Orphan V.J."/>
        </authorList>
    </citation>
    <scope>NUCLEOTIDE SEQUENCE</scope>
    <source>
        <strain evidence="1">PR6</strain>
    </source>
</reference>
<dbReference type="AlphaFoldDB" id="A0A9Y1BT02"/>
<accession>A0A9Y1BT02</accession>
<dbReference type="EMBL" id="CP084167">
    <property type="protein sequence ID" value="UJG44406.1"/>
    <property type="molecule type" value="Genomic_DNA"/>
</dbReference>
<proteinExistence type="predicted"/>
<protein>
    <submittedName>
        <fullName evidence="1">Uncharacterized protein</fullName>
    </submittedName>
</protein>